<dbReference type="GO" id="GO:0009534">
    <property type="term" value="C:chloroplast thylakoid"/>
    <property type="evidence" value="ECO:0007669"/>
    <property type="project" value="UniProtKB-SubCell"/>
</dbReference>
<evidence type="ECO:0000256" key="15">
    <source>
        <dbReference type="SAM" id="MobiDB-lite"/>
    </source>
</evidence>
<evidence type="ECO:0000256" key="6">
    <source>
        <dbReference type="ARBA" id="ARBA00022741"/>
    </source>
</evidence>
<dbReference type="PANTHER" id="PTHR46699:SF4">
    <property type="entry name" value="SERINE_THREONINE-PROTEIN KINASE STN7, CHLOROPLASTIC"/>
    <property type="match status" value="1"/>
</dbReference>
<comment type="catalytic activity">
    <reaction evidence="13">
        <text>L-seryl-[protein] + ATP = O-phospho-L-seryl-[protein] + ADP + H(+)</text>
        <dbReference type="Rhea" id="RHEA:17989"/>
        <dbReference type="Rhea" id="RHEA-COMP:9863"/>
        <dbReference type="Rhea" id="RHEA-COMP:11604"/>
        <dbReference type="ChEBI" id="CHEBI:15378"/>
        <dbReference type="ChEBI" id="CHEBI:29999"/>
        <dbReference type="ChEBI" id="CHEBI:30616"/>
        <dbReference type="ChEBI" id="CHEBI:83421"/>
        <dbReference type="ChEBI" id="CHEBI:456216"/>
        <dbReference type="EC" id="2.7.11.1"/>
    </reaction>
</comment>
<dbReference type="EMBL" id="DF237078">
    <property type="protein sequence ID" value="GAQ82918.1"/>
    <property type="molecule type" value="Genomic_DNA"/>
</dbReference>
<evidence type="ECO:0000256" key="4">
    <source>
        <dbReference type="ARBA" id="ARBA00022640"/>
    </source>
</evidence>
<dbReference type="Gene3D" id="3.30.200.20">
    <property type="entry name" value="Phosphorylase Kinase, domain 1"/>
    <property type="match status" value="1"/>
</dbReference>
<evidence type="ECO:0000256" key="7">
    <source>
        <dbReference type="ARBA" id="ARBA00022777"/>
    </source>
</evidence>
<keyword evidence="6 14" id="KW-0547">Nucleotide-binding</keyword>
<dbReference type="Gene3D" id="1.10.510.10">
    <property type="entry name" value="Transferase(Phosphotransferase) domain 1"/>
    <property type="match status" value="1"/>
</dbReference>
<keyword evidence="5" id="KW-0808">Transferase</keyword>
<proteinExistence type="predicted"/>
<protein>
    <recommendedName>
        <fullName evidence="1">non-specific serine/threonine protein kinase</fullName>
        <ecNumber evidence="1">2.7.11.1</ecNumber>
    </recommendedName>
</protein>
<evidence type="ECO:0000256" key="14">
    <source>
        <dbReference type="PROSITE-ProRule" id="PRU10141"/>
    </source>
</evidence>
<dbReference type="GO" id="GO:0042548">
    <property type="term" value="P:regulation of photosynthesis, light reaction"/>
    <property type="evidence" value="ECO:0007669"/>
    <property type="project" value="UniProtKB-ARBA"/>
</dbReference>
<keyword evidence="9" id="KW-0809">Transit peptide</keyword>
<evidence type="ECO:0000313" key="17">
    <source>
        <dbReference type="EMBL" id="GAQ82918.1"/>
    </source>
</evidence>
<evidence type="ECO:0000259" key="16">
    <source>
        <dbReference type="PROSITE" id="PS50011"/>
    </source>
</evidence>
<accession>A0A1Y1I486</accession>
<feature type="domain" description="Protein kinase" evidence="16">
    <location>
        <begin position="67"/>
        <end position="385"/>
    </location>
</feature>
<evidence type="ECO:0000256" key="9">
    <source>
        <dbReference type="ARBA" id="ARBA00022946"/>
    </source>
</evidence>
<comment type="catalytic activity">
    <reaction evidence="12">
        <text>L-threonyl-[protein] + ATP = O-phospho-L-threonyl-[protein] + ADP + H(+)</text>
        <dbReference type="Rhea" id="RHEA:46608"/>
        <dbReference type="Rhea" id="RHEA-COMP:11060"/>
        <dbReference type="Rhea" id="RHEA-COMP:11605"/>
        <dbReference type="ChEBI" id="CHEBI:15378"/>
        <dbReference type="ChEBI" id="CHEBI:30013"/>
        <dbReference type="ChEBI" id="CHEBI:30616"/>
        <dbReference type="ChEBI" id="CHEBI:61977"/>
        <dbReference type="ChEBI" id="CHEBI:456216"/>
        <dbReference type="EC" id="2.7.11.1"/>
    </reaction>
</comment>
<dbReference type="Proteomes" id="UP000054558">
    <property type="component" value="Unassembled WGS sequence"/>
</dbReference>
<dbReference type="AlphaFoldDB" id="A0A1Y1I486"/>
<evidence type="ECO:0000313" key="18">
    <source>
        <dbReference type="Proteomes" id="UP000054558"/>
    </source>
</evidence>
<evidence type="ECO:0000256" key="1">
    <source>
        <dbReference type="ARBA" id="ARBA00012513"/>
    </source>
</evidence>
<feature type="region of interest" description="Disordered" evidence="15">
    <location>
        <begin position="475"/>
        <end position="506"/>
    </location>
</feature>
<dbReference type="PROSITE" id="PS00107">
    <property type="entry name" value="PROTEIN_KINASE_ATP"/>
    <property type="match status" value="1"/>
</dbReference>
<dbReference type="GO" id="GO:0004674">
    <property type="term" value="F:protein serine/threonine kinase activity"/>
    <property type="evidence" value="ECO:0007669"/>
    <property type="project" value="UniProtKB-KW"/>
</dbReference>
<keyword evidence="18" id="KW-1185">Reference proteome</keyword>
<evidence type="ECO:0000256" key="3">
    <source>
        <dbReference type="ARBA" id="ARBA00022528"/>
    </source>
</evidence>
<evidence type="ECO:0000256" key="10">
    <source>
        <dbReference type="ARBA" id="ARBA00023078"/>
    </source>
</evidence>
<keyword evidence="3" id="KW-0150">Chloroplast</keyword>
<keyword evidence="10" id="KW-0793">Thylakoid</keyword>
<sequence length="506" mass="56811">MDCGDVIYRSTLPKPSALQLTYGGVTLLSLISAYLWATPGVAPGFWDMFILSPLEGFIRPKYTQDDLVLGKKLGEGAYGTVYRAQLKTGKGAGTALVVKKASEFGAAEAWMNERVRRACPKACAEYVYGFVEEKTKGRFGQFWLVWKFEGSNTLADVLVAKDFPYSLEDSLFGEPQRLRRGPERENKIIQVVMKQILVALKQLHRIGIVHRDIKPQNIVYCKETGQLKIIDLGAAADLRVGINYVPKEFLLDPRYCAPEQYIMSTQTPSAPPPPVAAALSPVLWQMNLPDRFDVYSAGLIMLQMAFPHMRSDNGLIQFNRQLKRCGYDLDAWREVVLTRPTADISHGFEILDLDNGLGWDLVRAMVRYKARKRISAGGALSHPFFTTNGILAVQGVAELRCALGNSFRADTDEWGQWIFDMMAKSGTEKEGGFTEAQLTDIRQKSKKRKGTLQRNSLAAALKLQRKVEKTITSISESADEAEKQQKADQWWDRWSTKVPSVQKARR</sequence>
<evidence type="ECO:0000256" key="2">
    <source>
        <dbReference type="ARBA" id="ARBA00022527"/>
    </source>
</evidence>
<dbReference type="SMART" id="SM00220">
    <property type="entry name" value="S_TKc"/>
    <property type="match status" value="1"/>
</dbReference>
<comment type="subcellular location">
    <subcellularLocation>
        <location evidence="11">Plastid</location>
        <location evidence="11">Chloroplast thylakoid</location>
    </subcellularLocation>
</comment>
<dbReference type="GO" id="GO:0005524">
    <property type="term" value="F:ATP binding"/>
    <property type="evidence" value="ECO:0007669"/>
    <property type="project" value="UniProtKB-UniRule"/>
</dbReference>
<feature type="binding site" evidence="14">
    <location>
        <position position="100"/>
    </location>
    <ligand>
        <name>ATP</name>
        <dbReference type="ChEBI" id="CHEBI:30616"/>
    </ligand>
</feature>
<dbReference type="FunFam" id="1.10.510.10:FF:000678">
    <property type="entry name" value="Serine/threonine-protein kinase STN7, chloroplastic"/>
    <property type="match status" value="1"/>
</dbReference>
<feature type="compositionally biased region" description="Basic and acidic residues" evidence="15">
    <location>
        <begin position="480"/>
        <end position="495"/>
    </location>
</feature>
<evidence type="ECO:0000256" key="13">
    <source>
        <dbReference type="ARBA" id="ARBA00048679"/>
    </source>
</evidence>
<dbReference type="PANTHER" id="PTHR46699">
    <property type="entry name" value="SERINE/THREONINE-PROTEIN KINASE STN8, CHLOROPLASTIC-RELATED"/>
    <property type="match status" value="1"/>
</dbReference>
<dbReference type="OMA" id="AANWVVQ"/>
<dbReference type="InterPro" id="IPR000719">
    <property type="entry name" value="Prot_kinase_dom"/>
</dbReference>
<dbReference type="OrthoDB" id="10252171at2759"/>
<dbReference type="Pfam" id="PF00069">
    <property type="entry name" value="Pkinase"/>
    <property type="match status" value="1"/>
</dbReference>
<keyword evidence="7" id="KW-0418">Kinase</keyword>
<organism evidence="17 18">
    <name type="scientific">Klebsormidium nitens</name>
    <name type="common">Green alga</name>
    <name type="synonym">Ulothrix nitens</name>
    <dbReference type="NCBI Taxonomy" id="105231"/>
    <lineage>
        <taxon>Eukaryota</taxon>
        <taxon>Viridiplantae</taxon>
        <taxon>Streptophyta</taxon>
        <taxon>Klebsormidiophyceae</taxon>
        <taxon>Klebsormidiales</taxon>
        <taxon>Klebsormidiaceae</taxon>
        <taxon>Klebsormidium</taxon>
    </lineage>
</organism>
<keyword evidence="2" id="KW-0723">Serine/threonine-protein kinase</keyword>
<dbReference type="EC" id="2.7.11.1" evidence="1"/>
<reference evidence="17 18" key="1">
    <citation type="journal article" date="2014" name="Nat. Commun.">
        <title>Klebsormidium flaccidum genome reveals primary factors for plant terrestrial adaptation.</title>
        <authorList>
            <person name="Hori K."/>
            <person name="Maruyama F."/>
            <person name="Fujisawa T."/>
            <person name="Togashi T."/>
            <person name="Yamamoto N."/>
            <person name="Seo M."/>
            <person name="Sato S."/>
            <person name="Yamada T."/>
            <person name="Mori H."/>
            <person name="Tajima N."/>
            <person name="Moriyama T."/>
            <person name="Ikeuchi M."/>
            <person name="Watanabe M."/>
            <person name="Wada H."/>
            <person name="Kobayashi K."/>
            <person name="Saito M."/>
            <person name="Masuda T."/>
            <person name="Sasaki-Sekimoto Y."/>
            <person name="Mashiguchi K."/>
            <person name="Awai K."/>
            <person name="Shimojima M."/>
            <person name="Masuda S."/>
            <person name="Iwai M."/>
            <person name="Nobusawa T."/>
            <person name="Narise T."/>
            <person name="Kondo S."/>
            <person name="Saito H."/>
            <person name="Sato R."/>
            <person name="Murakawa M."/>
            <person name="Ihara Y."/>
            <person name="Oshima-Yamada Y."/>
            <person name="Ohtaka K."/>
            <person name="Satoh M."/>
            <person name="Sonobe K."/>
            <person name="Ishii M."/>
            <person name="Ohtani R."/>
            <person name="Kanamori-Sato M."/>
            <person name="Honoki R."/>
            <person name="Miyazaki D."/>
            <person name="Mochizuki H."/>
            <person name="Umetsu J."/>
            <person name="Higashi K."/>
            <person name="Shibata D."/>
            <person name="Kamiya Y."/>
            <person name="Sato N."/>
            <person name="Nakamura Y."/>
            <person name="Tabata S."/>
            <person name="Ida S."/>
            <person name="Kurokawa K."/>
            <person name="Ohta H."/>
        </authorList>
    </citation>
    <scope>NUCLEOTIDE SEQUENCE [LARGE SCALE GENOMIC DNA]</scope>
    <source>
        <strain evidence="17 18">NIES-2285</strain>
    </source>
</reference>
<dbReference type="InterPro" id="IPR017441">
    <property type="entry name" value="Protein_kinase_ATP_BS"/>
</dbReference>
<gene>
    <name evidence="17" type="ORF">KFL_001290080</name>
</gene>
<dbReference type="CDD" id="cd14013">
    <property type="entry name" value="STKc_SNT7_plant"/>
    <property type="match status" value="1"/>
</dbReference>
<keyword evidence="8 14" id="KW-0067">ATP-binding</keyword>
<evidence type="ECO:0000256" key="11">
    <source>
        <dbReference type="ARBA" id="ARBA00046272"/>
    </source>
</evidence>
<dbReference type="InterPro" id="IPR011009">
    <property type="entry name" value="Kinase-like_dom_sf"/>
</dbReference>
<dbReference type="InterPro" id="IPR008271">
    <property type="entry name" value="Ser/Thr_kinase_AS"/>
</dbReference>
<evidence type="ECO:0000256" key="8">
    <source>
        <dbReference type="ARBA" id="ARBA00022840"/>
    </source>
</evidence>
<name>A0A1Y1I486_KLENI</name>
<dbReference type="SUPFAM" id="SSF56112">
    <property type="entry name" value="Protein kinase-like (PK-like)"/>
    <property type="match status" value="1"/>
</dbReference>
<evidence type="ECO:0000256" key="12">
    <source>
        <dbReference type="ARBA" id="ARBA00047899"/>
    </source>
</evidence>
<dbReference type="PROSITE" id="PS00108">
    <property type="entry name" value="PROTEIN_KINASE_ST"/>
    <property type="match status" value="1"/>
</dbReference>
<dbReference type="STRING" id="105231.A0A1Y1I486"/>
<evidence type="ECO:0000256" key="5">
    <source>
        <dbReference type="ARBA" id="ARBA00022679"/>
    </source>
</evidence>
<keyword evidence="4" id="KW-0934">Plastid</keyword>
<dbReference type="PROSITE" id="PS50011">
    <property type="entry name" value="PROTEIN_KINASE_DOM"/>
    <property type="match status" value="1"/>
</dbReference>